<dbReference type="CDD" id="cd02523">
    <property type="entry name" value="PC_cytidylyltransferase"/>
    <property type="match status" value="1"/>
</dbReference>
<dbReference type="SUPFAM" id="SSF53448">
    <property type="entry name" value="Nucleotide-diphospho-sugar transferases"/>
    <property type="match status" value="1"/>
</dbReference>
<dbReference type="AlphaFoldDB" id="A0A075HPA1"/>
<dbReference type="InterPro" id="IPR025877">
    <property type="entry name" value="MobA-like_NTP_Trfase"/>
</dbReference>
<evidence type="ECO:0000256" key="1">
    <source>
        <dbReference type="ARBA" id="ARBA00022679"/>
    </source>
</evidence>
<evidence type="ECO:0000256" key="2">
    <source>
        <dbReference type="ARBA" id="ARBA00022695"/>
    </source>
</evidence>
<reference evidence="4" key="1">
    <citation type="journal article" date="2014" name="Genome Biol. Evol.">
        <title>Pangenome evidence for extensive interdomain horizontal transfer affecting lineage core and shell genes in uncultured planktonic thaumarchaeota and euryarchaeota.</title>
        <authorList>
            <person name="Deschamps P."/>
            <person name="Zivanovic Y."/>
            <person name="Moreira D."/>
            <person name="Rodriguez-Valera F."/>
            <person name="Lopez-Garcia P."/>
        </authorList>
    </citation>
    <scope>NUCLEOTIDE SEQUENCE</scope>
</reference>
<proteinExistence type="predicted"/>
<dbReference type="Pfam" id="PF12804">
    <property type="entry name" value="NTP_transf_3"/>
    <property type="match status" value="1"/>
</dbReference>
<dbReference type="PANTHER" id="PTHR43584:SF8">
    <property type="entry name" value="N-ACETYLMURAMATE ALPHA-1-PHOSPHATE URIDYLYLTRANSFERASE"/>
    <property type="match status" value="1"/>
</dbReference>
<evidence type="ECO:0000313" key="4">
    <source>
        <dbReference type="EMBL" id="AIF17689.1"/>
    </source>
</evidence>
<organism evidence="4">
    <name type="scientific">uncultured marine thaumarchaeote KM3_78_E10</name>
    <dbReference type="NCBI Taxonomy" id="1456292"/>
    <lineage>
        <taxon>Archaea</taxon>
        <taxon>Nitrososphaerota</taxon>
        <taxon>environmental samples</taxon>
    </lineage>
</organism>
<dbReference type="Gene3D" id="3.90.550.10">
    <property type="entry name" value="Spore Coat Polysaccharide Biosynthesis Protein SpsA, Chain A"/>
    <property type="match status" value="1"/>
</dbReference>
<sequence>MTNNNYKVIILAAGEGTRLQPLTLEKPKCLIEIFEKKILEWQLDVFKHFNIDDISIVTGHLAEKINLQSSLTYFNNTDYNTTNMLETLFCAREKMEGSVIVVYGDIIFEKDVLKKLLESKDDYSIIVDKNWEDMWKIRFNNPLDDAESLMVDEENYLTSIGQKTSDLNEIQGQYIGLMKFQNNGLEFIKKKYDEAKAVSKNNKNILNPNLDFKKSYMTDFLQYLIRNNAKLKAVYIKNGWLELDSMNDYKTYQTLMESGTLSKFFRIQ</sequence>
<dbReference type="InterPro" id="IPR050065">
    <property type="entry name" value="GlmU-like"/>
</dbReference>
<dbReference type="EMBL" id="KF901089">
    <property type="protein sequence ID" value="AIF17689.1"/>
    <property type="molecule type" value="Genomic_DNA"/>
</dbReference>
<keyword evidence="1 4" id="KW-0808">Transferase</keyword>
<keyword evidence="2" id="KW-0548">Nucleotidyltransferase</keyword>
<dbReference type="GO" id="GO:0016779">
    <property type="term" value="F:nucleotidyltransferase activity"/>
    <property type="evidence" value="ECO:0007669"/>
    <property type="project" value="UniProtKB-KW"/>
</dbReference>
<evidence type="ECO:0000259" key="3">
    <source>
        <dbReference type="Pfam" id="PF12804"/>
    </source>
</evidence>
<dbReference type="PANTHER" id="PTHR43584">
    <property type="entry name" value="NUCLEOTIDYL TRANSFERASE"/>
    <property type="match status" value="1"/>
</dbReference>
<name>A0A075HPA1_9ARCH</name>
<accession>A0A075HPA1</accession>
<feature type="domain" description="MobA-like NTP transferase" evidence="3">
    <location>
        <begin position="8"/>
        <end position="129"/>
    </location>
</feature>
<dbReference type="InterPro" id="IPR029044">
    <property type="entry name" value="Nucleotide-diphossugar_trans"/>
</dbReference>
<protein>
    <submittedName>
        <fullName evidence="4">Putative sugar nucleotidyltransferase</fullName>
    </submittedName>
</protein>